<accession>A0A2K4DKW4</accession>
<evidence type="ECO:0000313" key="3">
    <source>
        <dbReference type="EMBL" id="PTF16188.1"/>
    </source>
</evidence>
<comment type="caution">
    <text evidence="1">The sequence shown here is derived from an EMBL/GenBank/DDBJ whole genome shotgun (WGS) entry which is preliminary data.</text>
</comment>
<protein>
    <submittedName>
        <fullName evidence="1">Uncharacterized protein</fullName>
    </submittedName>
</protein>
<dbReference type="EMBL" id="PYZI01000004">
    <property type="protein sequence ID" value="PTF14301.1"/>
    <property type="molecule type" value="Genomic_DNA"/>
</dbReference>
<dbReference type="GeneID" id="48888211"/>
<reference evidence="4 5" key="1">
    <citation type="journal article" date="2016" name="Front. Microbiol.">
        <title>Comprehensive Phylogenetic Analysis of Bovine Non-aureus Staphylococci Species Based on Whole-Genome Sequencing.</title>
        <authorList>
            <person name="Naushad S."/>
            <person name="Barkema H.W."/>
            <person name="Luby C."/>
            <person name="Condas L.A."/>
            <person name="Nobrega D.B."/>
            <person name="Carson D.A."/>
            <person name="De Buck J."/>
        </authorList>
    </citation>
    <scope>NUCLEOTIDE SEQUENCE [LARGE SCALE GENOMIC DNA]</scope>
    <source>
        <strain evidence="2 4">SNUC 1409</strain>
        <strain evidence="3 6">SNUC 4143</strain>
        <strain evidence="1 5">SNUC 761</strain>
    </source>
</reference>
<reference evidence="1" key="3">
    <citation type="submission" date="2018-03" db="EMBL/GenBank/DDBJ databases">
        <authorList>
            <person name="Keele B.F."/>
        </authorList>
    </citation>
    <scope>NUCLEOTIDE SEQUENCE</scope>
    <source>
        <strain evidence="3">SNUC 4143</strain>
        <strain evidence="1">SNUC 761</strain>
    </source>
</reference>
<evidence type="ECO:0000313" key="2">
    <source>
        <dbReference type="EMBL" id="PTF14301.1"/>
    </source>
</evidence>
<dbReference type="Proteomes" id="UP000242547">
    <property type="component" value="Unassembled WGS sequence"/>
</dbReference>
<dbReference type="EMBL" id="PYZH01000013">
    <property type="protein sequence ID" value="PTF16188.1"/>
    <property type="molecule type" value="Genomic_DNA"/>
</dbReference>
<evidence type="ECO:0000313" key="1">
    <source>
        <dbReference type="EMBL" id="PTE74411.1"/>
    </source>
</evidence>
<dbReference type="Proteomes" id="UP000242088">
    <property type="component" value="Unassembled WGS sequence"/>
</dbReference>
<reference evidence="2" key="2">
    <citation type="submission" date="2018-03" db="EMBL/GenBank/DDBJ databases">
        <authorList>
            <person name="Naushad S."/>
        </authorList>
    </citation>
    <scope>NUCLEOTIDE SEQUENCE</scope>
    <source>
        <strain evidence="2">SNUC 1409</strain>
    </source>
</reference>
<dbReference type="OrthoDB" id="2397484at2"/>
<evidence type="ECO:0000313" key="5">
    <source>
        <dbReference type="Proteomes" id="UP000242547"/>
    </source>
</evidence>
<proteinExistence type="predicted"/>
<sequence>MTNERESNTFYTQMKHINDFLYRKDNFKMPDQTISIDYSIEKMSAKESKVSMDAFKHTSDVFKKAKESLRQKGEI</sequence>
<dbReference type="AlphaFoldDB" id="A0A2K4DKW4"/>
<keyword evidence="4" id="KW-1185">Reference proteome</keyword>
<dbReference type="Proteomes" id="UP000243350">
    <property type="component" value="Unassembled WGS sequence"/>
</dbReference>
<evidence type="ECO:0000313" key="4">
    <source>
        <dbReference type="Proteomes" id="UP000242088"/>
    </source>
</evidence>
<evidence type="ECO:0000313" key="6">
    <source>
        <dbReference type="Proteomes" id="UP000243350"/>
    </source>
</evidence>
<dbReference type="RefSeq" id="WP_103166833.1">
    <property type="nucleotide sequence ID" value="NZ_CP130489.1"/>
</dbReference>
<gene>
    <name evidence="1" type="ORF">BUY44_01475</name>
    <name evidence="2" type="ORF">BUY47_04990</name>
    <name evidence="3" type="ORF">BUY48_03420</name>
</gene>
<organism evidence="1 5">
    <name type="scientific">Staphylococcus devriesei</name>
    <dbReference type="NCBI Taxonomy" id="586733"/>
    <lineage>
        <taxon>Bacteria</taxon>
        <taxon>Bacillati</taxon>
        <taxon>Bacillota</taxon>
        <taxon>Bacilli</taxon>
        <taxon>Bacillales</taxon>
        <taxon>Staphylococcaceae</taxon>
        <taxon>Staphylococcus</taxon>
    </lineage>
</organism>
<dbReference type="EMBL" id="PYZL01000005">
    <property type="protein sequence ID" value="PTE74411.1"/>
    <property type="molecule type" value="Genomic_DNA"/>
</dbReference>
<name>A0A2K4DKW4_9STAP</name>